<proteinExistence type="predicted"/>
<comment type="caution">
    <text evidence="3">The sequence shown here is derived from an EMBL/GenBank/DDBJ whole genome shotgun (WGS) entry which is preliminary data.</text>
</comment>
<dbReference type="GO" id="GO:0003677">
    <property type="term" value="F:DNA binding"/>
    <property type="evidence" value="ECO:0007669"/>
    <property type="project" value="InterPro"/>
</dbReference>
<sequence>MSEVFELKNFAKGKKENKKAESGNALIYTRVSSSEQVDGQSLEVQLEKCREYAQSHSYTIMAEFGGTYESAKSDKERKEFNRMLDFIKKSNKKGSTQKVDVVIVFSTSRFSRTGSTTIIEEVEARGAYVVSATSSYDPRTAVGKYMQLMELANARFQNDEKRATTIENSIKALLKGRWIGKAPRGYDQKTTKKEQIITINEEGKLLRKAFLWKANNKLSNEEIRIKLAKEGLIICKQKLSEVFKNPFYCGFMAHKFLQGEIVQGNHPPLISKEIFLKVNNELSKNHSGYEQKIDKEYAPLIGSIKCPCCGGNLTASISTKMRKKFGRTDIGYYVCSRKGCKYNSSTKKVHESFEDELNKYILSDKVSELLKLQLKMTFDQMNKENKDTASSIRQNIKKKEKELEQVETNYTLCSDTKRQSIFEKVITRLEQEIKDLNIEYMKYNTEILNLDKFIDYAFSMRRNLFMLWELQGLEGKRKLQKLVFPNGFYYDKNNEHIEPISINSFFELKYSYPTICNGIKKETNRQNNDLSLRVLEAGLEPAQLQ</sequence>
<gene>
    <name evidence="3" type="ORF">H9777_07410</name>
</gene>
<organism evidence="3 4">
    <name type="scientific">Candidatus Phocaeicola faecigallinarum</name>
    <dbReference type="NCBI Taxonomy" id="2838732"/>
    <lineage>
        <taxon>Bacteria</taxon>
        <taxon>Pseudomonadati</taxon>
        <taxon>Bacteroidota</taxon>
        <taxon>Bacteroidia</taxon>
        <taxon>Bacteroidales</taxon>
        <taxon>Bacteroidaceae</taxon>
        <taxon>Phocaeicola</taxon>
    </lineage>
</organism>
<dbReference type="Pfam" id="PF00239">
    <property type="entry name" value="Resolvase"/>
    <property type="match status" value="1"/>
</dbReference>
<dbReference type="SUPFAM" id="SSF53041">
    <property type="entry name" value="Resolvase-like"/>
    <property type="match status" value="1"/>
</dbReference>
<name>A0A948TBW0_9BACT</name>
<evidence type="ECO:0000313" key="4">
    <source>
        <dbReference type="Proteomes" id="UP000783796"/>
    </source>
</evidence>
<reference evidence="3" key="2">
    <citation type="submission" date="2021-04" db="EMBL/GenBank/DDBJ databases">
        <authorList>
            <person name="Gilroy R."/>
        </authorList>
    </citation>
    <scope>NUCLEOTIDE SEQUENCE</scope>
    <source>
        <strain evidence="3">G4-2901</strain>
    </source>
</reference>
<feature type="coiled-coil region" evidence="1">
    <location>
        <begin position="382"/>
        <end position="446"/>
    </location>
</feature>
<keyword evidence="1" id="KW-0175">Coiled coil</keyword>
<feature type="domain" description="Resolvase/invertase-type recombinase catalytic" evidence="2">
    <location>
        <begin position="24"/>
        <end position="176"/>
    </location>
</feature>
<dbReference type="PANTHER" id="PTHR30461">
    <property type="entry name" value="DNA-INVERTASE FROM LAMBDOID PROPHAGE"/>
    <property type="match status" value="1"/>
</dbReference>
<evidence type="ECO:0000256" key="1">
    <source>
        <dbReference type="SAM" id="Coils"/>
    </source>
</evidence>
<dbReference type="InterPro" id="IPR038109">
    <property type="entry name" value="DNA_bind_recomb_sf"/>
</dbReference>
<dbReference type="InterPro" id="IPR050639">
    <property type="entry name" value="SSR_resolvase"/>
</dbReference>
<reference evidence="3" key="1">
    <citation type="journal article" date="2021" name="PeerJ">
        <title>Extensive microbial diversity within the chicken gut microbiome revealed by metagenomics and culture.</title>
        <authorList>
            <person name="Gilroy R."/>
            <person name="Ravi A."/>
            <person name="Getino M."/>
            <person name="Pursley I."/>
            <person name="Horton D.L."/>
            <person name="Alikhan N.F."/>
            <person name="Baker D."/>
            <person name="Gharbi K."/>
            <person name="Hall N."/>
            <person name="Watson M."/>
            <person name="Adriaenssens E.M."/>
            <person name="Foster-Nyarko E."/>
            <person name="Jarju S."/>
            <person name="Secka A."/>
            <person name="Antonio M."/>
            <person name="Oren A."/>
            <person name="Chaudhuri R.R."/>
            <person name="La Ragione R."/>
            <person name="Hildebrand F."/>
            <person name="Pallen M.J."/>
        </authorList>
    </citation>
    <scope>NUCLEOTIDE SEQUENCE</scope>
    <source>
        <strain evidence="3">G4-2901</strain>
    </source>
</reference>
<dbReference type="Proteomes" id="UP000783796">
    <property type="component" value="Unassembled WGS sequence"/>
</dbReference>
<dbReference type="PROSITE" id="PS51736">
    <property type="entry name" value="RECOMBINASES_3"/>
    <property type="match status" value="1"/>
</dbReference>
<dbReference type="AlphaFoldDB" id="A0A948TBW0"/>
<dbReference type="PANTHER" id="PTHR30461:SF23">
    <property type="entry name" value="DNA RECOMBINASE-RELATED"/>
    <property type="match status" value="1"/>
</dbReference>
<dbReference type="Pfam" id="PF07508">
    <property type="entry name" value="Recombinase"/>
    <property type="match status" value="1"/>
</dbReference>
<evidence type="ECO:0000313" key="3">
    <source>
        <dbReference type="EMBL" id="MBU3838128.1"/>
    </source>
</evidence>
<dbReference type="GO" id="GO:0000150">
    <property type="term" value="F:DNA strand exchange activity"/>
    <property type="evidence" value="ECO:0007669"/>
    <property type="project" value="InterPro"/>
</dbReference>
<dbReference type="CDD" id="cd00338">
    <property type="entry name" value="Ser_Recombinase"/>
    <property type="match status" value="1"/>
</dbReference>
<dbReference type="EMBL" id="JAHLFW010000064">
    <property type="protein sequence ID" value="MBU3838128.1"/>
    <property type="molecule type" value="Genomic_DNA"/>
</dbReference>
<dbReference type="InterPro" id="IPR006119">
    <property type="entry name" value="Resolv_N"/>
</dbReference>
<dbReference type="Gene3D" id="3.40.50.1390">
    <property type="entry name" value="Resolvase, N-terminal catalytic domain"/>
    <property type="match status" value="1"/>
</dbReference>
<protein>
    <submittedName>
        <fullName evidence="3">Recombinase family protein</fullName>
    </submittedName>
</protein>
<evidence type="ECO:0000259" key="2">
    <source>
        <dbReference type="PROSITE" id="PS51736"/>
    </source>
</evidence>
<dbReference type="Gene3D" id="3.90.1750.20">
    <property type="entry name" value="Putative Large Serine Recombinase, Chain B, Domain 2"/>
    <property type="match status" value="1"/>
</dbReference>
<dbReference type="InterPro" id="IPR011109">
    <property type="entry name" value="DNA_bind_recombinase_dom"/>
</dbReference>
<dbReference type="InterPro" id="IPR036162">
    <property type="entry name" value="Resolvase-like_N_sf"/>
</dbReference>
<accession>A0A948TBW0</accession>
<dbReference type="SMART" id="SM00857">
    <property type="entry name" value="Resolvase"/>
    <property type="match status" value="1"/>
</dbReference>